<proteinExistence type="predicted"/>
<reference evidence="2 3" key="2">
    <citation type="journal article" date="2017" name="Front. Plant Sci.">
        <title>Gene Classification and Mining of Molecular Markers Useful in Red Clover (Trifolium pratense) Breeding.</title>
        <authorList>
            <person name="Istvanek J."/>
            <person name="Dluhosova J."/>
            <person name="Dluhos P."/>
            <person name="Patkova L."/>
            <person name="Nedelnik J."/>
            <person name="Repkova J."/>
        </authorList>
    </citation>
    <scope>NUCLEOTIDE SEQUENCE [LARGE SCALE GENOMIC DNA]</scope>
    <source>
        <strain evidence="3">cv. Tatra</strain>
        <tissue evidence="2">Young leaves</tissue>
    </source>
</reference>
<dbReference type="STRING" id="57577.A0A2K3N856"/>
<organism evidence="2 3">
    <name type="scientific">Trifolium pratense</name>
    <name type="common">Red clover</name>
    <dbReference type="NCBI Taxonomy" id="57577"/>
    <lineage>
        <taxon>Eukaryota</taxon>
        <taxon>Viridiplantae</taxon>
        <taxon>Streptophyta</taxon>
        <taxon>Embryophyta</taxon>
        <taxon>Tracheophyta</taxon>
        <taxon>Spermatophyta</taxon>
        <taxon>Magnoliopsida</taxon>
        <taxon>eudicotyledons</taxon>
        <taxon>Gunneridae</taxon>
        <taxon>Pentapetalae</taxon>
        <taxon>rosids</taxon>
        <taxon>fabids</taxon>
        <taxon>Fabales</taxon>
        <taxon>Fabaceae</taxon>
        <taxon>Papilionoideae</taxon>
        <taxon>50 kb inversion clade</taxon>
        <taxon>NPAAA clade</taxon>
        <taxon>Hologalegina</taxon>
        <taxon>IRL clade</taxon>
        <taxon>Trifolieae</taxon>
        <taxon>Trifolium</taxon>
    </lineage>
</organism>
<dbReference type="AlphaFoldDB" id="A0A2K3N856"/>
<name>A0A2K3N856_TRIPR</name>
<evidence type="ECO:0000313" key="3">
    <source>
        <dbReference type="Proteomes" id="UP000236291"/>
    </source>
</evidence>
<keyword evidence="1" id="KW-0175">Coiled coil</keyword>
<protein>
    <submittedName>
        <fullName evidence="2">Protein CHUP1</fullName>
    </submittedName>
</protein>
<reference evidence="2 3" key="1">
    <citation type="journal article" date="2014" name="Am. J. Bot.">
        <title>Genome assembly and annotation for red clover (Trifolium pratense; Fabaceae).</title>
        <authorList>
            <person name="Istvanek J."/>
            <person name="Jaros M."/>
            <person name="Krenek A."/>
            <person name="Repkova J."/>
        </authorList>
    </citation>
    <scope>NUCLEOTIDE SEQUENCE [LARGE SCALE GENOMIC DNA]</scope>
    <source>
        <strain evidence="3">cv. Tatra</strain>
        <tissue evidence="2">Young leaves</tissue>
    </source>
</reference>
<dbReference type="InterPro" id="IPR040265">
    <property type="entry name" value="CHUP1/IPGA1-like"/>
</dbReference>
<dbReference type="PANTHER" id="PTHR31342">
    <property type="entry name" value="PROTEIN CHUP1, CHLOROPLASTIC"/>
    <property type="match status" value="1"/>
</dbReference>
<gene>
    <name evidence="2" type="ORF">L195_g022480</name>
</gene>
<dbReference type="GO" id="GO:0055028">
    <property type="term" value="C:cortical microtubule"/>
    <property type="evidence" value="ECO:0007669"/>
    <property type="project" value="TreeGrafter"/>
</dbReference>
<comment type="caution">
    <text evidence="2">The sequence shown here is derived from an EMBL/GenBank/DDBJ whole genome shotgun (WGS) entry which is preliminary data.</text>
</comment>
<accession>A0A2K3N856</accession>
<sequence length="85" mass="9558">IKQASMTLVKMYMKRLTMELKSNRNSDRESSQDSLLLQGVHFAYRAHQFAGGLDSETLCAFEEIRQRVPGHLVGSRELLACIASS</sequence>
<dbReference type="Proteomes" id="UP000236291">
    <property type="component" value="Unassembled WGS sequence"/>
</dbReference>
<dbReference type="EMBL" id="ASHM01017511">
    <property type="protein sequence ID" value="PNX99216.1"/>
    <property type="molecule type" value="Genomic_DNA"/>
</dbReference>
<evidence type="ECO:0000313" key="2">
    <source>
        <dbReference type="EMBL" id="PNX99216.1"/>
    </source>
</evidence>
<dbReference type="PANTHER" id="PTHR31342:SF43">
    <property type="entry name" value="F11A17.16"/>
    <property type="match status" value="1"/>
</dbReference>
<dbReference type="GO" id="GO:0072699">
    <property type="term" value="P:protein localization to cortical microtubule cytoskeleton"/>
    <property type="evidence" value="ECO:0007669"/>
    <property type="project" value="TreeGrafter"/>
</dbReference>
<feature type="non-terminal residue" evidence="2">
    <location>
        <position position="1"/>
    </location>
</feature>
<evidence type="ECO:0000256" key="1">
    <source>
        <dbReference type="ARBA" id="ARBA00023054"/>
    </source>
</evidence>
<dbReference type="ExpressionAtlas" id="A0A2K3N856">
    <property type="expression patterns" value="baseline"/>
</dbReference>